<feature type="domain" description="Carrier" evidence="3">
    <location>
        <begin position="246"/>
        <end position="324"/>
    </location>
</feature>
<dbReference type="Gene3D" id="1.10.1200.10">
    <property type="entry name" value="ACP-like"/>
    <property type="match status" value="1"/>
</dbReference>
<dbReference type="GO" id="GO:0043041">
    <property type="term" value="P:amino acid activation for nonribosomal peptide biosynthetic process"/>
    <property type="evidence" value="ECO:0007669"/>
    <property type="project" value="TreeGrafter"/>
</dbReference>
<dbReference type="GO" id="GO:0044550">
    <property type="term" value="P:secondary metabolite biosynthetic process"/>
    <property type="evidence" value="ECO:0007669"/>
    <property type="project" value="TreeGrafter"/>
</dbReference>
<dbReference type="InterPro" id="IPR036736">
    <property type="entry name" value="ACP-like_sf"/>
</dbReference>
<sequence>MVKVSSSSNIEVFNVLGMTELTPLTYVLVNSLLERGDFVKPPVGRPVPGVKVYICDSFGRPCPIGVIGEIYYSSPLIAQGYHKLPEQTKVKFLPDSFNPHVEGSRLLRSGDLARWREDGLIDFFGRADDQVKVRGYRIELAEIEKLLNNFQGVKQSIVLVKRNRVNDPRIVAYLVLIEINSQHTSSWRKDFGSSLHEYLRAHLPYFMLPQIFVVPQFPLNSNGKIDKNELLTYNDCEPLMSSMFSQPITKLHRDMVEVWSRVLSIPSESIGIDDNFFELGGHSLLAAAIAGELNEPPYSCPITPRMILTLATIRAICQVIEQDSSHCQLQPIVVSQTTREVALSSAQSWLALFELGFKGKGVTNELFYFKVPTDLHWTQVNEALNYIIKRHESLRIVLNLIKANKIRQSAAPFVPITIQVTNCSSLDEAVAHGKRLLFSLDKVFNGQPLVKFNFIQLPSDRLILMVANHIIMDGISYQVIYQELGILFDAIKTGSPMNLPEVKIAFLDYINWENRVFFQDKALMDKAQKFWLQRLKGFQAPRLPLLIDSLLCIGDDTHANYLWFDLAITHKIDTILKEYRTTLFVFTQTMLVALLHLYTDSTDITLHQAARSVNHHWALSLVGNLAVVNYSRIQWTGDITFVDLLRLTHNYIMKEHEFRFYSFHELLRTISESLKGDNDDIYNEFNQILPITISQIFDCDEPLEFLEAIHRSAYVLNALIVQFMKVQERYTIVLNFAKNGFDKEMINEISENVEYFVKRIADNPNMLLPQYFEESRITKWR</sequence>
<reference evidence="4" key="2">
    <citation type="submission" date="2015-06" db="UniProtKB">
        <authorList>
            <consortium name="EnsemblMetazoa"/>
        </authorList>
    </citation>
    <scope>IDENTIFICATION</scope>
</reference>
<keyword evidence="1" id="KW-0596">Phosphopantetheine</keyword>
<dbReference type="SUPFAM" id="SSF52777">
    <property type="entry name" value="CoA-dependent acyltransferases"/>
    <property type="match status" value="2"/>
</dbReference>
<dbReference type="Pfam" id="PF00501">
    <property type="entry name" value="AMP-binding"/>
    <property type="match status" value="1"/>
</dbReference>
<reference evidence="5" key="1">
    <citation type="submission" date="2011-08" db="EMBL/GenBank/DDBJ databases">
        <authorList>
            <person name="Rombauts S."/>
        </authorList>
    </citation>
    <scope>NUCLEOTIDE SEQUENCE</scope>
    <source>
        <strain evidence="5">London</strain>
    </source>
</reference>
<dbReference type="InterPro" id="IPR000873">
    <property type="entry name" value="AMP-dep_synth/lig_dom"/>
</dbReference>
<organism evidence="4 5">
    <name type="scientific">Tetranychus urticae</name>
    <name type="common">Two-spotted spider mite</name>
    <dbReference type="NCBI Taxonomy" id="32264"/>
    <lineage>
        <taxon>Eukaryota</taxon>
        <taxon>Metazoa</taxon>
        <taxon>Ecdysozoa</taxon>
        <taxon>Arthropoda</taxon>
        <taxon>Chelicerata</taxon>
        <taxon>Arachnida</taxon>
        <taxon>Acari</taxon>
        <taxon>Acariformes</taxon>
        <taxon>Trombidiformes</taxon>
        <taxon>Prostigmata</taxon>
        <taxon>Eleutherengona</taxon>
        <taxon>Raphignathae</taxon>
        <taxon>Tetranychoidea</taxon>
        <taxon>Tetranychidae</taxon>
        <taxon>Tetranychus</taxon>
    </lineage>
</organism>
<dbReference type="PROSITE" id="PS50075">
    <property type="entry name" value="CARRIER"/>
    <property type="match status" value="1"/>
</dbReference>
<dbReference type="GO" id="GO:0003824">
    <property type="term" value="F:catalytic activity"/>
    <property type="evidence" value="ECO:0007669"/>
    <property type="project" value="InterPro"/>
</dbReference>
<dbReference type="PANTHER" id="PTHR45527:SF1">
    <property type="entry name" value="FATTY ACID SYNTHASE"/>
    <property type="match status" value="1"/>
</dbReference>
<dbReference type="InterPro" id="IPR001242">
    <property type="entry name" value="Condensation_dom"/>
</dbReference>
<dbReference type="InterPro" id="IPR006162">
    <property type="entry name" value="Ppantetheine_attach_site"/>
</dbReference>
<dbReference type="Pfam" id="PF00550">
    <property type="entry name" value="PP-binding"/>
    <property type="match status" value="1"/>
</dbReference>
<dbReference type="SUPFAM" id="SSF47336">
    <property type="entry name" value="ACP-like"/>
    <property type="match status" value="1"/>
</dbReference>
<evidence type="ECO:0000256" key="1">
    <source>
        <dbReference type="ARBA" id="ARBA00022450"/>
    </source>
</evidence>
<dbReference type="Gene3D" id="3.30.300.30">
    <property type="match status" value="1"/>
</dbReference>
<protein>
    <recommendedName>
        <fullName evidence="3">Carrier domain-containing protein</fullName>
    </recommendedName>
</protein>
<dbReference type="GO" id="GO:0005737">
    <property type="term" value="C:cytoplasm"/>
    <property type="evidence" value="ECO:0007669"/>
    <property type="project" value="TreeGrafter"/>
</dbReference>
<dbReference type="Gene3D" id="3.30.559.10">
    <property type="entry name" value="Chloramphenicol acetyltransferase-like domain"/>
    <property type="match status" value="1"/>
</dbReference>
<evidence type="ECO:0000259" key="3">
    <source>
        <dbReference type="PROSITE" id="PS50075"/>
    </source>
</evidence>
<name>T1KDW2_TETUR</name>
<keyword evidence="5" id="KW-1185">Reference proteome</keyword>
<dbReference type="GO" id="GO:0031177">
    <property type="term" value="F:phosphopantetheine binding"/>
    <property type="evidence" value="ECO:0007669"/>
    <property type="project" value="TreeGrafter"/>
</dbReference>
<dbReference type="PROSITE" id="PS00012">
    <property type="entry name" value="PHOSPHOPANTETHEINE"/>
    <property type="match status" value="1"/>
</dbReference>
<dbReference type="InterPro" id="IPR042099">
    <property type="entry name" value="ANL_N_sf"/>
</dbReference>
<evidence type="ECO:0000256" key="2">
    <source>
        <dbReference type="ARBA" id="ARBA00022553"/>
    </source>
</evidence>
<proteinExistence type="predicted"/>
<dbReference type="STRING" id="32264.T1KDW2"/>
<dbReference type="EnsemblMetazoa" id="tetur09g04410.1">
    <property type="protein sequence ID" value="tetur09g04410.1"/>
    <property type="gene ID" value="tetur09g04410"/>
</dbReference>
<dbReference type="Proteomes" id="UP000015104">
    <property type="component" value="Unassembled WGS sequence"/>
</dbReference>
<dbReference type="Gene3D" id="3.40.50.12780">
    <property type="entry name" value="N-terminal domain of ligase-like"/>
    <property type="match status" value="1"/>
</dbReference>
<dbReference type="SUPFAM" id="SSF56801">
    <property type="entry name" value="Acetyl-CoA synthetase-like"/>
    <property type="match status" value="1"/>
</dbReference>
<dbReference type="Pfam" id="PF00668">
    <property type="entry name" value="Condensation"/>
    <property type="match status" value="1"/>
</dbReference>
<dbReference type="InterPro" id="IPR023213">
    <property type="entry name" value="CAT-like_dom_sf"/>
</dbReference>
<evidence type="ECO:0000313" key="4">
    <source>
        <dbReference type="EnsemblMetazoa" id="tetur09g04410.1"/>
    </source>
</evidence>
<dbReference type="PANTHER" id="PTHR45527">
    <property type="entry name" value="NONRIBOSOMAL PEPTIDE SYNTHETASE"/>
    <property type="match status" value="1"/>
</dbReference>
<dbReference type="HOGENOM" id="CLU_358769_0_0_1"/>
<accession>T1KDW2</accession>
<dbReference type="InterPro" id="IPR009081">
    <property type="entry name" value="PP-bd_ACP"/>
</dbReference>
<keyword evidence="2" id="KW-0597">Phosphoprotein</keyword>
<dbReference type="InterPro" id="IPR045851">
    <property type="entry name" value="AMP-bd_C_sf"/>
</dbReference>
<evidence type="ECO:0000313" key="5">
    <source>
        <dbReference type="Proteomes" id="UP000015104"/>
    </source>
</evidence>
<dbReference type="AlphaFoldDB" id="T1KDW2"/>
<dbReference type="eggNOG" id="KOG1178">
    <property type="taxonomic scope" value="Eukaryota"/>
</dbReference>
<dbReference type="Gene3D" id="3.30.559.30">
    <property type="entry name" value="Nonribosomal peptide synthetase, condensation domain"/>
    <property type="match status" value="1"/>
</dbReference>
<dbReference type="EMBL" id="CAEY01002027">
    <property type="status" value="NOT_ANNOTATED_CDS"/>
    <property type="molecule type" value="Genomic_DNA"/>
</dbReference>